<dbReference type="SUPFAM" id="SSF52540">
    <property type="entry name" value="P-loop containing nucleoside triphosphate hydrolases"/>
    <property type="match status" value="1"/>
</dbReference>
<dbReference type="AlphaFoldDB" id="A0A4S5CGU0"/>
<dbReference type="Pfam" id="PF12696">
    <property type="entry name" value="TraG-D_C"/>
    <property type="match status" value="1"/>
</dbReference>
<dbReference type="EMBL" id="SSUX01000011">
    <property type="protein sequence ID" value="THJ43701.1"/>
    <property type="molecule type" value="Genomic_DNA"/>
</dbReference>
<feature type="domain" description="TraD/TraG TraM recognition site" evidence="2">
    <location>
        <begin position="430"/>
        <end position="552"/>
    </location>
</feature>
<protein>
    <recommendedName>
        <fullName evidence="2">TraD/TraG TraM recognition site domain-containing protein</fullName>
    </recommendedName>
</protein>
<dbReference type="Proteomes" id="UP000309618">
    <property type="component" value="Unassembled WGS sequence"/>
</dbReference>
<dbReference type="RefSeq" id="WP_136502140.1">
    <property type="nucleotide sequence ID" value="NZ_SSUX01000011.1"/>
</dbReference>
<gene>
    <name evidence="3" type="ORF">E8Q35_15465</name>
</gene>
<keyword evidence="1" id="KW-1133">Transmembrane helix</keyword>
<accession>A0A4S5CGU0</accession>
<keyword evidence="1" id="KW-0472">Membrane</keyword>
<dbReference type="Gene3D" id="3.40.50.300">
    <property type="entry name" value="P-loop containing nucleotide triphosphate hydrolases"/>
    <property type="match status" value="1"/>
</dbReference>
<comment type="caution">
    <text evidence="3">The sequence shown here is derived from an EMBL/GenBank/DDBJ whole genome shotgun (WGS) entry which is preliminary data.</text>
</comment>
<keyword evidence="1" id="KW-0812">Transmembrane</keyword>
<feature type="transmembrane region" description="Helical" evidence="1">
    <location>
        <begin position="44"/>
        <end position="70"/>
    </location>
</feature>
<proteinExistence type="predicted"/>
<reference evidence="3 4" key="1">
    <citation type="submission" date="2019-04" db="EMBL/GenBank/DDBJ databases">
        <title>Comparative genomics of Aeromonas veronii strains pathogenic to fish.</title>
        <authorList>
            <person name="Cascarano M.C."/>
            <person name="Smyrli M."/>
            <person name="Katharios P."/>
        </authorList>
    </citation>
    <scope>NUCLEOTIDE SEQUENCE [LARGE SCALE GENOMIC DNA]</scope>
    <source>
        <strain evidence="3 4">XU1</strain>
    </source>
</reference>
<evidence type="ECO:0000313" key="3">
    <source>
        <dbReference type="EMBL" id="THJ43701.1"/>
    </source>
</evidence>
<name>A0A4S5CGU0_AERVE</name>
<evidence type="ECO:0000313" key="4">
    <source>
        <dbReference type="Proteomes" id="UP000309618"/>
    </source>
</evidence>
<organism evidence="3 4">
    <name type="scientific">Aeromonas veronii</name>
    <dbReference type="NCBI Taxonomy" id="654"/>
    <lineage>
        <taxon>Bacteria</taxon>
        <taxon>Pseudomonadati</taxon>
        <taxon>Pseudomonadota</taxon>
        <taxon>Gammaproteobacteria</taxon>
        <taxon>Aeromonadales</taxon>
        <taxon>Aeromonadaceae</taxon>
        <taxon>Aeromonas</taxon>
    </lineage>
</organism>
<dbReference type="InterPro" id="IPR027417">
    <property type="entry name" value="P-loop_NTPase"/>
</dbReference>
<evidence type="ECO:0000256" key="1">
    <source>
        <dbReference type="SAM" id="Phobius"/>
    </source>
</evidence>
<dbReference type="InterPro" id="IPR032689">
    <property type="entry name" value="TraG-D_C"/>
</dbReference>
<evidence type="ECO:0000259" key="2">
    <source>
        <dbReference type="Pfam" id="PF12696"/>
    </source>
</evidence>
<sequence length="870" mass="97563">MARKIYGVSDEAIVKKTRTTRDIKTPFELIAEFIMHENLPQVALVSYIAGFFVPLLVYFNLVILTPIMIYRYRKPVELPMYVPKGFGIAKDAHEVDLTTPEKGAGEPKGIHYFGFDTVRKKQVWSTDNVLRQHHFYAATTGGGKTESIAGICANFYIYGSGFILIDGKADLNLPVKLFSLAYRFMRVNDLLLVNYIRGGLVMWEPDEQLISNRFNQFMDSTESSIAELMKSLLSGDGDIWSKRADDYIGGLTRPLTYLRDMGRLQFSIRSYVEYMELERVGKDIVGNKNIPDEIKASTTNFVRTLPGMDGPAFEVIKSGQSLKQNPQVYEQFGFITMQIIPVLNMIKGDYGHIFNCVYGHINMRDVVTSRRSLVTLLPALEKSASALQSLGRVVITATKDMMSMGTGYQLEGESHKLLAKRFSSCYSPYAAIFDEAAYYAVEFAFAPIFAQARGLGFAAFIALQDINAVKIVSDKIYHEIKTTAANAVTKIAGRIEDVDDTLEMFTKRGGKKQVAAMDGLDHDYDPVISRQVENRISIKEEDLLTLHDFTAMVEGEVIILHKDYRIYCDMFSVLGKSKVNVFEKALVKLGLSSKTWDDIKPIDLVPVLRGLQLNDFTPVGRLDEKEIARLKELPLRLTANLRRIINSKEPFSIDDRNRDCIEFNERIVLREGGKLVPMKKAWQTVISASEAHRDKMQAGFSQLTGSPSPVASAVSNADTINQRLYTDEQDIAFDDEDDDYEIDDDEMILATGANGEDVPVAKRTIENRQRKFDAAWVGVLEKTGLSESDFVPNMVAIDKALENCVELDRSDSATVAREEKYSISAKSTYEAIRRSADYPGSSILLPKSVETTTTLLENILQQMDSDGITS</sequence>